<protein>
    <submittedName>
        <fullName evidence="2">Uncharacterized protein</fullName>
    </submittedName>
</protein>
<evidence type="ECO:0000313" key="2">
    <source>
        <dbReference type="EMBL" id="KAL0904825.1"/>
    </source>
</evidence>
<evidence type="ECO:0000313" key="3">
    <source>
        <dbReference type="Proteomes" id="UP001552299"/>
    </source>
</evidence>
<organism evidence="2 3">
    <name type="scientific">Dendrobium thyrsiflorum</name>
    <name type="common">Pinecone-like raceme dendrobium</name>
    <name type="synonym">Orchid</name>
    <dbReference type="NCBI Taxonomy" id="117978"/>
    <lineage>
        <taxon>Eukaryota</taxon>
        <taxon>Viridiplantae</taxon>
        <taxon>Streptophyta</taxon>
        <taxon>Embryophyta</taxon>
        <taxon>Tracheophyta</taxon>
        <taxon>Spermatophyta</taxon>
        <taxon>Magnoliopsida</taxon>
        <taxon>Liliopsida</taxon>
        <taxon>Asparagales</taxon>
        <taxon>Orchidaceae</taxon>
        <taxon>Epidendroideae</taxon>
        <taxon>Malaxideae</taxon>
        <taxon>Dendrobiinae</taxon>
        <taxon>Dendrobium</taxon>
    </lineage>
</organism>
<accession>A0ABD0TYT9</accession>
<feature type="compositionally biased region" description="Basic residues" evidence="1">
    <location>
        <begin position="106"/>
        <end position="124"/>
    </location>
</feature>
<dbReference type="EMBL" id="JANQDX010000019">
    <property type="protein sequence ID" value="KAL0904825.1"/>
    <property type="molecule type" value="Genomic_DNA"/>
</dbReference>
<proteinExistence type="predicted"/>
<gene>
    <name evidence="2" type="ORF">M5K25_026980</name>
</gene>
<keyword evidence="3" id="KW-1185">Reference proteome</keyword>
<feature type="compositionally biased region" description="Basic and acidic residues" evidence="1">
    <location>
        <begin position="69"/>
        <end position="83"/>
    </location>
</feature>
<sequence length="124" mass="14053">MDTSKFGKEEEEEEEEWSSNGTGWTKYFRSDGSHMKEDDCGNETVEDDDSLASDASSGPADLGHPCNRASEDSEVKGHAKCLFDEEEEEEEGGHERQEAEKNKLGKKDRKKLKEKIKKRNVIKV</sequence>
<feature type="compositionally biased region" description="Low complexity" evidence="1">
    <location>
        <begin position="52"/>
        <end position="63"/>
    </location>
</feature>
<dbReference type="Proteomes" id="UP001552299">
    <property type="component" value="Unassembled WGS sequence"/>
</dbReference>
<reference evidence="2 3" key="1">
    <citation type="journal article" date="2024" name="Plant Biotechnol. J.">
        <title>Dendrobium thyrsiflorum genome and its molecular insights into genes involved in important horticultural traits.</title>
        <authorList>
            <person name="Chen B."/>
            <person name="Wang J.Y."/>
            <person name="Zheng P.J."/>
            <person name="Li K.L."/>
            <person name="Liang Y.M."/>
            <person name="Chen X.F."/>
            <person name="Zhang C."/>
            <person name="Zhao X."/>
            <person name="He X."/>
            <person name="Zhang G.Q."/>
            <person name="Liu Z.J."/>
            <person name="Xu Q."/>
        </authorList>
    </citation>
    <scope>NUCLEOTIDE SEQUENCE [LARGE SCALE GENOMIC DNA]</scope>
    <source>
        <strain evidence="2">GZMU011</strain>
    </source>
</reference>
<feature type="compositionally biased region" description="Acidic residues" evidence="1">
    <location>
        <begin position="40"/>
        <end position="51"/>
    </location>
</feature>
<name>A0ABD0TYT9_DENTH</name>
<comment type="caution">
    <text evidence="2">The sequence shown here is derived from an EMBL/GenBank/DDBJ whole genome shotgun (WGS) entry which is preliminary data.</text>
</comment>
<evidence type="ECO:0000256" key="1">
    <source>
        <dbReference type="SAM" id="MobiDB-lite"/>
    </source>
</evidence>
<feature type="region of interest" description="Disordered" evidence="1">
    <location>
        <begin position="1"/>
        <end position="124"/>
    </location>
</feature>
<feature type="compositionally biased region" description="Basic and acidic residues" evidence="1">
    <location>
        <begin position="28"/>
        <end position="39"/>
    </location>
</feature>
<dbReference type="AlphaFoldDB" id="A0ABD0TYT9"/>
<feature type="compositionally biased region" description="Basic and acidic residues" evidence="1">
    <location>
        <begin position="93"/>
        <end position="105"/>
    </location>
</feature>